<keyword evidence="3" id="KW-1185">Reference proteome</keyword>
<protein>
    <recommendedName>
        <fullName evidence="4">DUF3558 domain-containing protein</fullName>
    </recommendedName>
</protein>
<dbReference type="RefSeq" id="WP_378247306.1">
    <property type="nucleotide sequence ID" value="NZ_JBHSKF010000005.1"/>
</dbReference>
<reference evidence="3" key="1">
    <citation type="journal article" date="2019" name="Int. J. Syst. Evol. Microbiol.">
        <title>The Global Catalogue of Microorganisms (GCM) 10K type strain sequencing project: providing services to taxonomists for standard genome sequencing and annotation.</title>
        <authorList>
            <consortium name="The Broad Institute Genomics Platform"/>
            <consortium name="The Broad Institute Genome Sequencing Center for Infectious Disease"/>
            <person name="Wu L."/>
            <person name="Ma J."/>
        </authorList>
    </citation>
    <scope>NUCLEOTIDE SEQUENCE [LARGE SCALE GENOMIC DNA]</scope>
    <source>
        <strain evidence="3">CCUG 59778</strain>
    </source>
</reference>
<evidence type="ECO:0000256" key="1">
    <source>
        <dbReference type="SAM" id="MobiDB-lite"/>
    </source>
</evidence>
<dbReference type="Proteomes" id="UP001596157">
    <property type="component" value="Unassembled WGS sequence"/>
</dbReference>
<organism evidence="2 3">
    <name type="scientific">Actinokineospora guangxiensis</name>
    <dbReference type="NCBI Taxonomy" id="1490288"/>
    <lineage>
        <taxon>Bacteria</taxon>
        <taxon>Bacillati</taxon>
        <taxon>Actinomycetota</taxon>
        <taxon>Actinomycetes</taxon>
        <taxon>Pseudonocardiales</taxon>
        <taxon>Pseudonocardiaceae</taxon>
        <taxon>Actinokineospora</taxon>
    </lineage>
</organism>
<feature type="region of interest" description="Disordered" evidence="1">
    <location>
        <begin position="29"/>
        <end position="58"/>
    </location>
</feature>
<accession>A0ABW0EKB9</accession>
<evidence type="ECO:0000313" key="2">
    <source>
        <dbReference type="EMBL" id="MFC5287882.1"/>
    </source>
</evidence>
<gene>
    <name evidence="2" type="ORF">ACFPM7_12540</name>
</gene>
<evidence type="ECO:0000313" key="3">
    <source>
        <dbReference type="Proteomes" id="UP001596157"/>
    </source>
</evidence>
<evidence type="ECO:0008006" key="4">
    <source>
        <dbReference type="Google" id="ProtNLM"/>
    </source>
</evidence>
<proteinExistence type="predicted"/>
<name>A0ABW0EKB9_9PSEU</name>
<sequence>MRALAVQLGTVLLGTVLPGMVLLAGCTSEPPSRADAPAPALPQFTTTAEPPPARTERAVPDTCGQVVTAADLDGLLETRISGGTSEIVGTPMPAIGRTARIDCYFGIPGRDRDKAALVVTLAAYLTPEAAGDRVERTLADERAHGARITDIAVGPDRGVLVEGAGRIVVARHGRVTVVVRASVGAVPGDQAARVLPKIADRALA</sequence>
<dbReference type="EMBL" id="JBHSKF010000005">
    <property type="protein sequence ID" value="MFC5287882.1"/>
    <property type="molecule type" value="Genomic_DNA"/>
</dbReference>
<comment type="caution">
    <text evidence="2">The sequence shown here is derived from an EMBL/GenBank/DDBJ whole genome shotgun (WGS) entry which is preliminary data.</text>
</comment>
<dbReference type="PROSITE" id="PS51257">
    <property type="entry name" value="PROKAR_LIPOPROTEIN"/>
    <property type="match status" value="1"/>
</dbReference>